<keyword evidence="1" id="KW-0808">Transferase</keyword>
<dbReference type="GO" id="GO:0004519">
    <property type="term" value="F:endonuclease activity"/>
    <property type="evidence" value="ECO:0007669"/>
    <property type="project" value="UniProtKB-KW"/>
</dbReference>
<keyword evidence="3" id="KW-0540">Nuclease</keyword>
<keyword evidence="7" id="KW-0732">Signal</keyword>
<evidence type="ECO:0000256" key="1">
    <source>
        <dbReference type="ARBA" id="ARBA00022679"/>
    </source>
</evidence>
<feature type="domain" description="Reverse transcriptase RNase H-like" evidence="8">
    <location>
        <begin position="63"/>
        <end position="148"/>
    </location>
</feature>
<dbReference type="AlphaFoldDB" id="A0AAF0TAX4"/>
<evidence type="ECO:0000313" key="9">
    <source>
        <dbReference type="EMBL" id="WMV14242.1"/>
    </source>
</evidence>
<evidence type="ECO:0000256" key="5">
    <source>
        <dbReference type="ARBA" id="ARBA00022801"/>
    </source>
</evidence>
<keyword evidence="4" id="KW-0255">Endonuclease</keyword>
<dbReference type="InterPro" id="IPR043502">
    <property type="entry name" value="DNA/RNA_pol_sf"/>
</dbReference>
<organism evidence="9 10">
    <name type="scientific">Solanum verrucosum</name>
    <dbReference type="NCBI Taxonomy" id="315347"/>
    <lineage>
        <taxon>Eukaryota</taxon>
        <taxon>Viridiplantae</taxon>
        <taxon>Streptophyta</taxon>
        <taxon>Embryophyta</taxon>
        <taxon>Tracheophyta</taxon>
        <taxon>Spermatophyta</taxon>
        <taxon>Magnoliopsida</taxon>
        <taxon>eudicotyledons</taxon>
        <taxon>Gunneridae</taxon>
        <taxon>Pentapetalae</taxon>
        <taxon>asterids</taxon>
        <taxon>lamiids</taxon>
        <taxon>Solanales</taxon>
        <taxon>Solanaceae</taxon>
        <taxon>Solanoideae</taxon>
        <taxon>Solaneae</taxon>
        <taxon>Solanum</taxon>
    </lineage>
</organism>
<keyword evidence="2" id="KW-0548">Nucleotidyltransferase</keyword>
<dbReference type="Proteomes" id="UP001234989">
    <property type="component" value="Chromosome 2"/>
</dbReference>
<dbReference type="PANTHER" id="PTHR34072">
    <property type="entry name" value="ENZYMATIC POLYPROTEIN-RELATED"/>
    <property type="match status" value="1"/>
</dbReference>
<dbReference type="PANTHER" id="PTHR34072:SF59">
    <property type="entry name" value="CCHC-TYPE INTEGRASE"/>
    <property type="match status" value="1"/>
</dbReference>
<name>A0AAF0TAX4_SOLVR</name>
<evidence type="ECO:0000256" key="6">
    <source>
        <dbReference type="ARBA" id="ARBA00022918"/>
    </source>
</evidence>
<evidence type="ECO:0000256" key="4">
    <source>
        <dbReference type="ARBA" id="ARBA00022759"/>
    </source>
</evidence>
<keyword evidence="10" id="KW-1185">Reference proteome</keyword>
<dbReference type="SUPFAM" id="SSF56672">
    <property type="entry name" value="DNA/RNA polymerases"/>
    <property type="match status" value="1"/>
</dbReference>
<evidence type="ECO:0000313" key="10">
    <source>
        <dbReference type="Proteomes" id="UP001234989"/>
    </source>
</evidence>
<gene>
    <name evidence="9" type="ORF">MTR67_007627</name>
</gene>
<dbReference type="GO" id="GO:0003964">
    <property type="term" value="F:RNA-directed DNA polymerase activity"/>
    <property type="evidence" value="ECO:0007669"/>
    <property type="project" value="UniProtKB-KW"/>
</dbReference>
<evidence type="ECO:0000256" key="7">
    <source>
        <dbReference type="SAM" id="SignalP"/>
    </source>
</evidence>
<feature type="chain" id="PRO_5042029232" description="Reverse transcriptase RNase H-like domain-containing protein" evidence="7">
    <location>
        <begin position="21"/>
        <end position="269"/>
    </location>
</feature>
<dbReference type="InterPro" id="IPR041373">
    <property type="entry name" value="RT_RNaseH"/>
</dbReference>
<dbReference type="GO" id="GO:0016787">
    <property type="term" value="F:hydrolase activity"/>
    <property type="evidence" value="ECO:0007669"/>
    <property type="project" value="UniProtKB-KW"/>
</dbReference>
<evidence type="ECO:0000256" key="3">
    <source>
        <dbReference type="ARBA" id="ARBA00022722"/>
    </source>
</evidence>
<dbReference type="EMBL" id="CP133613">
    <property type="protein sequence ID" value="WMV14242.1"/>
    <property type="molecule type" value="Genomic_DNA"/>
</dbReference>
<proteinExistence type="predicted"/>
<protein>
    <recommendedName>
        <fullName evidence="8">Reverse transcriptase RNase H-like domain-containing protein</fullName>
    </recommendedName>
</protein>
<dbReference type="CDD" id="cd09274">
    <property type="entry name" value="RNase_HI_RT_Ty3"/>
    <property type="match status" value="1"/>
</dbReference>
<keyword evidence="6" id="KW-0695">RNA-directed DNA polymerase</keyword>
<evidence type="ECO:0000256" key="2">
    <source>
        <dbReference type="ARBA" id="ARBA00022695"/>
    </source>
</evidence>
<sequence length="269" mass="30920">MFSGCEFWLRFVAFLGHVASDEGIQVDPKKTEIFKNWPRHLSSSDIQSFFKFCHDPGIPPKRIGLGCVLMQHRKVIAYASRQLKVHEKNYPTHDLELAMVVFALKICRHYLYDVHVDMFTNYKSLKYVFTKKELNLYQNRWFELLKDYNMSVLYHPSKVNVVVDALSRLSMGSVIVQNSLESSLVSNVKANRYLNSVMVHSKKLVSEKAIDVFSQGVEGVLLYQGRLCVPSVDELRNQILMEAHDSRYSFTREPPRCIMICGMSIGGIG</sequence>
<feature type="signal peptide" evidence="7">
    <location>
        <begin position="1"/>
        <end position="20"/>
    </location>
</feature>
<accession>A0AAF0TAX4</accession>
<keyword evidence="5" id="KW-0378">Hydrolase</keyword>
<evidence type="ECO:0000259" key="8">
    <source>
        <dbReference type="Pfam" id="PF17917"/>
    </source>
</evidence>
<reference evidence="9" key="1">
    <citation type="submission" date="2023-08" db="EMBL/GenBank/DDBJ databases">
        <title>A de novo genome assembly of Solanum verrucosum Schlechtendal, a Mexican diploid species geographically isolated from the other diploid A-genome species in potato relatives.</title>
        <authorList>
            <person name="Hosaka K."/>
        </authorList>
    </citation>
    <scope>NUCLEOTIDE SEQUENCE</scope>
    <source>
        <tissue evidence="9">Young leaves</tissue>
    </source>
</reference>
<dbReference type="Pfam" id="PF17917">
    <property type="entry name" value="RT_RNaseH"/>
    <property type="match status" value="1"/>
</dbReference>